<feature type="non-terminal residue" evidence="1">
    <location>
        <position position="1"/>
    </location>
</feature>
<dbReference type="AlphaFoldDB" id="X1QQG5"/>
<comment type="caution">
    <text evidence="1">The sequence shown here is derived from an EMBL/GenBank/DDBJ whole genome shotgun (WGS) entry which is preliminary data.</text>
</comment>
<dbReference type="EMBL" id="BARW01002338">
    <property type="protein sequence ID" value="GAI70463.1"/>
    <property type="molecule type" value="Genomic_DNA"/>
</dbReference>
<protein>
    <submittedName>
        <fullName evidence="1">Uncharacterized protein</fullName>
    </submittedName>
</protein>
<reference evidence="1" key="1">
    <citation type="journal article" date="2014" name="Front. Microbiol.">
        <title>High frequency of phylogenetically diverse reductive dehalogenase-homologous genes in deep subseafloor sedimentary metagenomes.</title>
        <authorList>
            <person name="Kawai M."/>
            <person name="Futagami T."/>
            <person name="Toyoda A."/>
            <person name="Takaki Y."/>
            <person name="Nishi S."/>
            <person name="Hori S."/>
            <person name="Arai W."/>
            <person name="Tsubouchi T."/>
            <person name="Morono Y."/>
            <person name="Uchiyama I."/>
            <person name="Ito T."/>
            <person name="Fujiyama A."/>
            <person name="Inagaki F."/>
            <person name="Takami H."/>
        </authorList>
    </citation>
    <scope>NUCLEOTIDE SEQUENCE</scope>
    <source>
        <strain evidence="1">Expedition CK06-06</strain>
    </source>
</reference>
<evidence type="ECO:0000313" key="1">
    <source>
        <dbReference type="EMBL" id="GAI70463.1"/>
    </source>
</evidence>
<organism evidence="1">
    <name type="scientific">marine sediment metagenome</name>
    <dbReference type="NCBI Taxonomy" id="412755"/>
    <lineage>
        <taxon>unclassified sequences</taxon>
        <taxon>metagenomes</taxon>
        <taxon>ecological metagenomes</taxon>
    </lineage>
</organism>
<name>X1QQG5_9ZZZZ</name>
<proteinExistence type="predicted"/>
<accession>X1QQG5</accession>
<gene>
    <name evidence="1" type="ORF">S12H4_06593</name>
</gene>
<sequence length="69" mass="8173">KPENHLAIIRSWGTSTLILSKKEIREEEVRAIKDFCDERNFDTVYFPGIKEEEANINHVLEQRVFILSR</sequence>